<dbReference type="AlphaFoldDB" id="A0A8K0WPB2"/>
<evidence type="ECO:0000313" key="3">
    <source>
        <dbReference type="Proteomes" id="UP000813444"/>
    </source>
</evidence>
<dbReference type="PANTHER" id="PTHR38116">
    <property type="entry name" value="CHROMOSOME 7, WHOLE GENOME SHOTGUN SEQUENCE"/>
    <property type="match status" value="1"/>
</dbReference>
<feature type="compositionally biased region" description="Basic residues" evidence="1">
    <location>
        <begin position="36"/>
        <end position="56"/>
    </location>
</feature>
<dbReference type="PANTHER" id="PTHR38116:SF1">
    <property type="entry name" value="BZIP DOMAIN-CONTAINING PROTEIN"/>
    <property type="match status" value="1"/>
</dbReference>
<dbReference type="CDD" id="cd14688">
    <property type="entry name" value="bZIP_YAP"/>
    <property type="match status" value="1"/>
</dbReference>
<sequence>MDNSLQTFPVELQPMPHASYMRHSGEDWAGITNQRERKRLQNRINKRASRQRKRKIMTAAAASSVFSPNSDSSCSNPSKPSHGFSPCASTTESPKEDANICPLASLRATFSVCTVQSIARERAVLQSFAEHALQSYKLADPCADHKLKLIQLNVVNGLTRNATALGFSFDWLICEVVSPFGQDGLSYPPRALCTSPMIPETLKPTTLQLSARHHPWLDLFPLPKFRDNILAASMVMVPEQEQELYDDILELGDRREWSGLLVWGDPWDPSTWEVSLPFLRKWGWLLRGCPEILVATNYWRSRRGEKPVHVSDLKEFFN</sequence>
<evidence type="ECO:0000313" key="2">
    <source>
        <dbReference type="EMBL" id="KAH7310776.1"/>
    </source>
</evidence>
<feature type="compositionally biased region" description="Low complexity" evidence="1">
    <location>
        <begin position="63"/>
        <end position="81"/>
    </location>
</feature>
<organism evidence="2 3">
    <name type="scientific">Stachybotrys elegans</name>
    <dbReference type="NCBI Taxonomy" id="80388"/>
    <lineage>
        <taxon>Eukaryota</taxon>
        <taxon>Fungi</taxon>
        <taxon>Dikarya</taxon>
        <taxon>Ascomycota</taxon>
        <taxon>Pezizomycotina</taxon>
        <taxon>Sordariomycetes</taxon>
        <taxon>Hypocreomycetidae</taxon>
        <taxon>Hypocreales</taxon>
        <taxon>Stachybotryaceae</taxon>
        <taxon>Stachybotrys</taxon>
    </lineage>
</organism>
<comment type="caution">
    <text evidence="2">The sequence shown here is derived from an EMBL/GenBank/DDBJ whole genome shotgun (WGS) entry which is preliminary data.</text>
</comment>
<name>A0A8K0WPB2_9HYPO</name>
<proteinExistence type="predicted"/>
<accession>A0A8K0WPB2</accession>
<gene>
    <name evidence="2" type="ORF">B0I35DRAFT_439669</name>
</gene>
<dbReference type="InterPro" id="IPR021833">
    <property type="entry name" value="DUF3425"/>
</dbReference>
<protein>
    <recommendedName>
        <fullName evidence="4">BZIP domain-containing protein</fullName>
    </recommendedName>
</protein>
<evidence type="ECO:0008006" key="4">
    <source>
        <dbReference type="Google" id="ProtNLM"/>
    </source>
</evidence>
<feature type="region of interest" description="Disordered" evidence="1">
    <location>
        <begin position="29"/>
        <end position="90"/>
    </location>
</feature>
<keyword evidence="3" id="KW-1185">Reference proteome</keyword>
<dbReference type="OrthoDB" id="2245989at2759"/>
<evidence type="ECO:0000256" key="1">
    <source>
        <dbReference type="SAM" id="MobiDB-lite"/>
    </source>
</evidence>
<dbReference type="Proteomes" id="UP000813444">
    <property type="component" value="Unassembled WGS sequence"/>
</dbReference>
<reference evidence="2" key="1">
    <citation type="journal article" date="2021" name="Nat. Commun.">
        <title>Genetic determinants of endophytism in the Arabidopsis root mycobiome.</title>
        <authorList>
            <person name="Mesny F."/>
            <person name="Miyauchi S."/>
            <person name="Thiergart T."/>
            <person name="Pickel B."/>
            <person name="Atanasova L."/>
            <person name="Karlsson M."/>
            <person name="Huettel B."/>
            <person name="Barry K.W."/>
            <person name="Haridas S."/>
            <person name="Chen C."/>
            <person name="Bauer D."/>
            <person name="Andreopoulos W."/>
            <person name="Pangilinan J."/>
            <person name="LaButti K."/>
            <person name="Riley R."/>
            <person name="Lipzen A."/>
            <person name="Clum A."/>
            <person name="Drula E."/>
            <person name="Henrissat B."/>
            <person name="Kohler A."/>
            <person name="Grigoriev I.V."/>
            <person name="Martin F.M."/>
            <person name="Hacquard S."/>
        </authorList>
    </citation>
    <scope>NUCLEOTIDE SEQUENCE</scope>
    <source>
        <strain evidence="2">MPI-CAGE-CH-0235</strain>
    </source>
</reference>
<dbReference type="Pfam" id="PF11905">
    <property type="entry name" value="DUF3425"/>
    <property type="match status" value="1"/>
</dbReference>
<dbReference type="EMBL" id="JAGPNK010000012">
    <property type="protein sequence ID" value="KAH7310776.1"/>
    <property type="molecule type" value="Genomic_DNA"/>
</dbReference>